<feature type="transmembrane region" description="Helical" evidence="1">
    <location>
        <begin position="25"/>
        <end position="49"/>
    </location>
</feature>
<dbReference type="AlphaFoldDB" id="A0A917K8X9"/>
<accession>A0A917K8X9</accession>
<reference evidence="4 5" key="2">
    <citation type="journal article" date="2014" name="Int. J. Syst. Evol. Microbiol.">
        <title>Complete genome sequence of Corynebacterium casei LMG S-19264T (=DSM 44701T), isolated from a smear-ripened cheese.</title>
        <authorList>
            <consortium name="US DOE Joint Genome Institute (JGI-PGF)"/>
            <person name="Walter F."/>
            <person name="Albersmeier A."/>
            <person name="Kalinowski J."/>
            <person name="Ruckert C."/>
        </authorList>
    </citation>
    <scope>NUCLEOTIDE SEQUENCE [LARGE SCALE GENOMIC DNA]</scope>
    <source>
        <strain evidence="4 5">CGMCC 4.7206</strain>
    </source>
</reference>
<name>A0A917K8X9_9PSEU</name>
<keyword evidence="1" id="KW-0472">Membrane</keyword>
<keyword evidence="1" id="KW-0812">Transmembrane</keyword>
<feature type="domain" description="DUF8128" evidence="2">
    <location>
        <begin position="57"/>
        <end position="228"/>
    </location>
</feature>
<protein>
    <recommendedName>
        <fullName evidence="2">DUF8128 domain-containing protein</fullName>
    </recommendedName>
</protein>
<dbReference type="EMBL" id="BAAAHC010000018">
    <property type="protein sequence ID" value="GAA0535005.1"/>
    <property type="molecule type" value="Genomic_DNA"/>
</dbReference>
<comment type="caution">
    <text evidence="4">The sequence shown here is derived from an EMBL/GenBank/DDBJ whole genome shotgun (WGS) entry which is preliminary data.</text>
</comment>
<evidence type="ECO:0000313" key="4">
    <source>
        <dbReference type="EMBL" id="GGJ05556.1"/>
    </source>
</evidence>
<reference evidence="3" key="1">
    <citation type="journal article" date="2014" name="Int. J. Syst. Evol. Microbiol.">
        <title>Complete genome of a new Firmicutes species belonging to the dominant human colonic microbiota ('Ruminococcus bicirculans') reveals two chromosomes and a selective capacity to utilize plant glucans.</title>
        <authorList>
            <consortium name="NISC Comparative Sequencing Program"/>
            <person name="Wegmann U."/>
            <person name="Louis P."/>
            <person name="Goesmann A."/>
            <person name="Henrissat B."/>
            <person name="Duncan S.H."/>
            <person name="Flint H.J."/>
        </authorList>
    </citation>
    <scope>NUCLEOTIDE SEQUENCE</scope>
    <source>
        <strain evidence="3">JCM 10664</strain>
    </source>
</reference>
<gene>
    <name evidence="3" type="ORF">GCM10009545_41980</name>
    <name evidence="4" type="ORF">GCM10011581_48330</name>
</gene>
<reference evidence="4" key="4">
    <citation type="submission" date="2020-09" db="EMBL/GenBank/DDBJ databases">
        <authorList>
            <person name="Sun Q."/>
            <person name="Zhou Y."/>
        </authorList>
    </citation>
    <scope>NUCLEOTIDE SEQUENCE</scope>
    <source>
        <strain evidence="4">CGMCC 4.7206</strain>
    </source>
</reference>
<proteinExistence type="predicted"/>
<reference evidence="3" key="5">
    <citation type="submission" date="2023-12" db="EMBL/GenBank/DDBJ databases">
        <authorList>
            <person name="Sun Q."/>
            <person name="Inoue M."/>
        </authorList>
    </citation>
    <scope>NUCLEOTIDE SEQUENCE</scope>
    <source>
        <strain evidence="3">JCM 10664</strain>
    </source>
</reference>
<dbReference type="EMBL" id="BMMT01000025">
    <property type="protein sequence ID" value="GGJ05556.1"/>
    <property type="molecule type" value="Genomic_DNA"/>
</dbReference>
<evidence type="ECO:0000313" key="3">
    <source>
        <dbReference type="EMBL" id="GAA0535005.1"/>
    </source>
</evidence>
<evidence type="ECO:0000313" key="6">
    <source>
        <dbReference type="Proteomes" id="UP001500220"/>
    </source>
</evidence>
<organism evidence="4 5">
    <name type="scientific">Saccharopolyspora thermophila</name>
    <dbReference type="NCBI Taxonomy" id="89367"/>
    <lineage>
        <taxon>Bacteria</taxon>
        <taxon>Bacillati</taxon>
        <taxon>Actinomycetota</taxon>
        <taxon>Actinomycetes</taxon>
        <taxon>Pseudonocardiales</taxon>
        <taxon>Pseudonocardiaceae</taxon>
        <taxon>Saccharopolyspora</taxon>
    </lineage>
</organism>
<keyword evidence="1" id="KW-1133">Transmembrane helix</keyword>
<evidence type="ECO:0000259" key="2">
    <source>
        <dbReference type="Pfam" id="PF26449"/>
    </source>
</evidence>
<evidence type="ECO:0000313" key="5">
    <source>
        <dbReference type="Proteomes" id="UP000597989"/>
    </source>
</evidence>
<dbReference type="Proteomes" id="UP000597989">
    <property type="component" value="Unassembled WGS sequence"/>
</dbReference>
<evidence type="ECO:0000256" key="1">
    <source>
        <dbReference type="SAM" id="Phobius"/>
    </source>
</evidence>
<keyword evidence="6" id="KW-1185">Reference proteome</keyword>
<dbReference type="Proteomes" id="UP001500220">
    <property type="component" value="Unassembled WGS sequence"/>
</dbReference>
<reference evidence="6" key="3">
    <citation type="journal article" date="2019" name="Int. J. Syst. Evol. Microbiol.">
        <title>The Global Catalogue of Microorganisms (GCM) 10K type strain sequencing project: providing services to taxonomists for standard genome sequencing and annotation.</title>
        <authorList>
            <consortium name="The Broad Institute Genomics Platform"/>
            <consortium name="The Broad Institute Genome Sequencing Center for Infectious Disease"/>
            <person name="Wu L."/>
            <person name="Ma J."/>
        </authorList>
    </citation>
    <scope>NUCLEOTIDE SEQUENCE [LARGE SCALE GENOMIC DNA]</scope>
    <source>
        <strain evidence="6">JCM 10664</strain>
    </source>
</reference>
<dbReference type="InterPro" id="IPR058441">
    <property type="entry name" value="DUF8128"/>
</dbReference>
<sequence length="233" mass="25471">MIDDYLRDPGGTVSAAAEHVVDWFYAHWLTTVPAVAAGVAVFVGVRVWWRRDCRHRLHDNARTVTILPPPTVDPAGGVALWAHLVGLLRPRWKRLLAGQPHLAFEYVFSHDGVSLRLWVPGVIPPGLVERAVEAAWPGAHTHSGPAEPPLPTVESEGHRVVVGGELRLARGDALPIRTDFDTDPIRALIAAPVGLGRREYACVQVCARPVTGRRLARARTGSRFQKQADCGQL</sequence>
<dbReference type="Pfam" id="PF26449">
    <property type="entry name" value="DUF8128"/>
    <property type="match status" value="1"/>
</dbReference>